<dbReference type="EMBL" id="JANAKD010003078">
    <property type="protein sequence ID" value="KAJ3472491.1"/>
    <property type="molecule type" value="Genomic_DNA"/>
</dbReference>
<protein>
    <submittedName>
        <fullName evidence="1">Uncharacterized protein</fullName>
    </submittedName>
</protein>
<evidence type="ECO:0000313" key="1">
    <source>
        <dbReference type="EMBL" id="KAJ3472491.1"/>
    </source>
</evidence>
<evidence type="ECO:0000313" key="2">
    <source>
        <dbReference type="Proteomes" id="UP001148737"/>
    </source>
</evidence>
<keyword evidence="2" id="KW-1185">Reference proteome</keyword>
<gene>
    <name evidence="1" type="ORF">NLG97_g10946</name>
</gene>
<sequence>MDMDEFSDDGLDDLPENALREIENQAIQFTQAQAQLTQQDHHPRSSIDARAQQSDYGWEEDDDLDTAQVVNDAGVPVGSRSSSAATTLCQPATTTIPPVPNPQWNPTLAQNSRPNTQQQQQALPPSRAGGGLGAVAPSQRFNPSQTASAATAAQAPLLTQTQPGDVLSALQIRIRALEYDLNAARGEASILRANSTKAQREFDSQPRRRGRRRRRALRQHGAAVSAAGHEGGQRPRPGAEGRRRRRE</sequence>
<reference evidence="1" key="1">
    <citation type="submission" date="2022-07" db="EMBL/GenBank/DDBJ databases">
        <title>Genome Sequence of Lecanicillium saksenae.</title>
        <authorList>
            <person name="Buettner E."/>
        </authorList>
    </citation>
    <scope>NUCLEOTIDE SEQUENCE</scope>
    <source>
        <strain evidence="1">VT-O1</strain>
    </source>
</reference>
<organism evidence="1 2">
    <name type="scientific">Lecanicillium saksenae</name>
    <dbReference type="NCBI Taxonomy" id="468837"/>
    <lineage>
        <taxon>Eukaryota</taxon>
        <taxon>Fungi</taxon>
        <taxon>Dikarya</taxon>
        <taxon>Ascomycota</taxon>
        <taxon>Pezizomycotina</taxon>
        <taxon>Sordariomycetes</taxon>
        <taxon>Hypocreomycetidae</taxon>
        <taxon>Hypocreales</taxon>
        <taxon>Cordycipitaceae</taxon>
        <taxon>Lecanicillium</taxon>
    </lineage>
</organism>
<accession>A0ACC1QFL3</accession>
<dbReference type="Proteomes" id="UP001148737">
    <property type="component" value="Unassembled WGS sequence"/>
</dbReference>
<comment type="caution">
    <text evidence="1">The sequence shown here is derived from an EMBL/GenBank/DDBJ whole genome shotgun (WGS) entry which is preliminary data.</text>
</comment>
<proteinExistence type="predicted"/>
<name>A0ACC1QFL3_9HYPO</name>